<dbReference type="SMART" id="SM00849">
    <property type="entry name" value="Lactamase_B"/>
    <property type="match status" value="1"/>
</dbReference>
<dbReference type="eggNOG" id="COG2220">
    <property type="taxonomic scope" value="Bacteria"/>
</dbReference>
<name>B8FEX9_DESAL</name>
<dbReference type="InterPro" id="IPR050114">
    <property type="entry name" value="UPF0173_UPF0282_UlaG_hydrolase"/>
</dbReference>
<evidence type="ECO:0000313" key="3">
    <source>
        <dbReference type="Proteomes" id="UP000000739"/>
    </source>
</evidence>
<dbReference type="Gene3D" id="3.60.15.10">
    <property type="entry name" value="Ribonuclease Z/Hydroxyacylglutathione hydrolase-like"/>
    <property type="match status" value="1"/>
</dbReference>
<dbReference type="HOGENOM" id="CLU_070010_0_1_7"/>
<proteinExistence type="predicted"/>
<keyword evidence="3" id="KW-1185">Reference proteome</keyword>
<dbReference type="KEGG" id="dal:Dalk_1960"/>
<organism evidence="2 3">
    <name type="scientific">Desulfatibacillum aliphaticivorans</name>
    <dbReference type="NCBI Taxonomy" id="218208"/>
    <lineage>
        <taxon>Bacteria</taxon>
        <taxon>Pseudomonadati</taxon>
        <taxon>Thermodesulfobacteriota</taxon>
        <taxon>Desulfobacteria</taxon>
        <taxon>Desulfobacterales</taxon>
        <taxon>Desulfatibacillaceae</taxon>
        <taxon>Desulfatibacillum</taxon>
    </lineage>
</organism>
<reference evidence="2 3" key="1">
    <citation type="journal article" date="2012" name="Environ. Microbiol.">
        <title>The genome sequence of Desulfatibacillum alkenivorans AK-01: a blueprint for anaerobic alkane oxidation.</title>
        <authorList>
            <person name="Callaghan A.V."/>
            <person name="Morris B.E."/>
            <person name="Pereira I.A."/>
            <person name="McInerney M.J."/>
            <person name="Austin R.N."/>
            <person name="Groves J.T."/>
            <person name="Kukor J.J."/>
            <person name="Suflita J.M."/>
            <person name="Young L.Y."/>
            <person name="Zylstra G.J."/>
            <person name="Wawrik B."/>
        </authorList>
    </citation>
    <scope>NUCLEOTIDE SEQUENCE [LARGE SCALE GENOMIC DNA]</scope>
    <source>
        <strain evidence="2 3">AK-01</strain>
    </source>
</reference>
<gene>
    <name evidence="2" type="ordered locus">Dalk_1960</name>
</gene>
<accession>B8FEX9</accession>
<evidence type="ECO:0000259" key="1">
    <source>
        <dbReference type="SMART" id="SM00849"/>
    </source>
</evidence>
<evidence type="ECO:0000313" key="2">
    <source>
        <dbReference type="EMBL" id="ACL03656.1"/>
    </source>
</evidence>
<feature type="domain" description="Metallo-beta-lactamase" evidence="1">
    <location>
        <begin position="13"/>
        <end position="179"/>
    </location>
</feature>
<dbReference type="EMBL" id="CP001322">
    <property type="protein sequence ID" value="ACL03656.1"/>
    <property type="molecule type" value="Genomic_DNA"/>
</dbReference>
<sequence length="208" mass="22407">MIREMVSNIRWLGHDGFLIKAGDKNIVIDPYELESAVEADILLISHDHFDHCSVDDAAKVVKPGTVIVTEKDSAAKLSGDVRVVAPGDSVEIGDVTVAAVPAYNINKDFHPKGNGWVGFVITYNGVRIYHAGDTDFIPEMGALDVDIALLPVSGTYVMTWDEAVEAAKKIMPQIAIPMHYGGIVGTSEDADKFKAALDGVCEVVVLEK</sequence>
<dbReference type="InterPro" id="IPR001279">
    <property type="entry name" value="Metallo-B-lactamas"/>
</dbReference>
<dbReference type="PANTHER" id="PTHR43546">
    <property type="entry name" value="UPF0173 METAL-DEPENDENT HYDROLASE MJ1163-RELATED"/>
    <property type="match status" value="1"/>
</dbReference>
<dbReference type="AlphaFoldDB" id="B8FEX9"/>
<dbReference type="Proteomes" id="UP000000739">
    <property type="component" value="Chromosome"/>
</dbReference>
<protein>
    <recommendedName>
        <fullName evidence="1">Metallo-beta-lactamase domain-containing protein</fullName>
    </recommendedName>
</protein>
<dbReference type="InterPro" id="IPR036866">
    <property type="entry name" value="RibonucZ/Hydroxyglut_hydro"/>
</dbReference>
<dbReference type="PANTHER" id="PTHR43546:SF8">
    <property type="entry name" value="METALLO-BETA-LACTAMASE DOMAIN-CONTAINING PROTEIN"/>
    <property type="match status" value="1"/>
</dbReference>
<dbReference type="SUPFAM" id="SSF56281">
    <property type="entry name" value="Metallo-hydrolase/oxidoreductase"/>
    <property type="match status" value="1"/>
</dbReference>
<dbReference type="RefSeq" id="WP_012611085.1">
    <property type="nucleotide sequence ID" value="NC_011768.1"/>
</dbReference>
<dbReference type="Pfam" id="PF13483">
    <property type="entry name" value="Lactamase_B_3"/>
    <property type="match status" value="1"/>
</dbReference>